<evidence type="ECO:0000313" key="2">
    <source>
        <dbReference type="EMBL" id="CAK0807060.1"/>
    </source>
</evidence>
<comment type="caution">
    <text evidence="2">The sequence shown here is derived from an EMBL/GenBank/DDBJ whole genome shotgun (WGS) entry which is preliminary data.</text>
</comment>
<keyword evidence="3" id="KW-1185">Reference proteome</keyword>
<accession>A0ABN9QLR1</accession>
<feature type="compositionally biased region" description="Basic and acidic residues" evidence="1">
    <location>
        <begin position="83"/>
        <end position="97"/>
    </location>
</feature>
<name>A0ABN9QLR1_9DINO</name>
<evidence type="ECO:0000256" key="1">
    <source>
        <dbReference type="SAM" id="MobiDB-lite"/>
    </source>
</evidence>
<evidence type="ECO:0000313" key="3">
    <source>
        <dbReference type="Proteomes" id="UP001189429"/>
    </source>
</evidence>
<proteinExistence type="predicted"/>
<protein>
    <submittedName>
        <fullName evidence="2">Uncharacterized protein</fullName>
    </submittedName>
</protein>
<gene>
    <name evidence="2" type="ORF">PCOR1329_LOCUS13058</name>
</gene>
<dbReference type="Proteomes" id="UP001189429">
    <property type="component" value="Unassembled WGS sequence"/>
</dbReference>
<feature type="region of interest" description="Disordered" evidence="1">
    <location>
        <begin position="75"/>
        <end position="97"/>
    </location>
</feature>
<dbReference type="EMBL" id="CAUYUJ010003836">
    <property type="protein sequence ID" value="CAK0807060.1"/>
    <property type="molecule type" value="Genomic_DNA"/>
</dbReference>
<organism evidence="2 3">
    <name type="scientific">Prorocentrum cordatum</name>
    <dbReference type="NCBI Taxonomy" id="2364126"/>
    <lineage>
        <taxon>Eukaryota</taxon>
        <taxon>Sar</taxon>
        <taxon>Alveolata</taxon>
        <taxon>Dinophyceae</taxon>
        <taxon>Prorocentrales</taxon>
        <taxon>Prorocentraceae</taxon>
        <taxon>Prorocentrum</taxon>
    </lineage>
</organism>
<feature type="non-terminal residue" evidence="2">
    <location>
        <position position="1"/>
    </location>
</feature>
<sequence>AQIFAECTLAFWAIIDLAGNADPAEVGVQEEDVQRHATKALRRMIADAGLPDAGVWPSFERGLERLEQWGLVQREPQAGESRGGWKEKGQPKVDLHKDERARSLRPVDLSRAPGVLYGLRSKLWEREKHVWLD</sequence>
<reference evidence="2" key="1">
    <citation type="submission" date="2023-10" db="EMBL/GenBank/DDBJ databases">
        <authorList>
            <person name="Chen Y."/>
            <person name="Shah S."/>
            <person name="Dougan E. K."/>
            <person name="Thang M."/>
            <person name="Chan C."/>
        </authorList>
    </citation>
    <scope>NUCLEOTIDE SEQUENCE [LARGE SCALE GENOMIC DNA]</scope>
</reference>